<keyword evidence="2" id="KW-0472">Membrane</keyword>
<dbReference type="AlphaFoldDB" id="A0AAW9NXU7"/>
<feature type="transmembrane region" description="Helical" evidence="2">
    <location>
        <begin position="12"/>
        <end position="36"/>
    </location>
</feature>
<feature type="transmembrane region" description="Helical" evidence="2">
    <location>
        <begin position="341"/>
        <end position="363"/>
    </location>
</feature>
<dbReference type="InterPro" id="IPR052528">
    <property type="entry name" value="Sugar_transport-like"/>
</dbReference>
<dbReference type="InterPro" id="IPR011701">
    <property type="entry name" value="MFS"/>
</dbReference>
<evidence type="ECO:0000313" key="3">
    <source>
        <dbReference type="EMBL" id="MEC1180624.1"/>
    </source>
</evidence>
<name>A0AAW9NXU7_9BACL</name>
<dbReference type="RefSeq" id="WP_326125147.1">
    <property type="nucleotide sequence ID" value="NZ_JARSFG010000037.1"/>
</dbReference>
<evidence type="ECO:0000256" key="1">
    <source>
        <dbReference type="ARBA" id="ARBA00004651"/>
    </source>
</evidence>
<dbReference type="GO" id="GO:0005886">
    <property type="term" value="C:plasma membrane"/>
    <property type="evidence" value="ECO:0007669"/>
    <property type="project" value="UniProtKB-SubCell"/>
</dbReference>
<dbReference type="Pfam" id="PF07690">
    <property type="entry name" value="MFS_1"/>
    <property type="match status" value="1"/>
</dbReference>
<feature type="transmembrane region" description="Helical" evidence="2">
    <location>
        <begin position="73"/>
        <end position="94"/>
    </location>
</feature>
<feature type="transmembrane region" description="Helical" evidence="2">
    <location>
        <begin position="100"/>
        <end position="121"/>
    </location>
</feature>
<dbReference type="InterPro" id="IPR036259">
    <property type="entry name" value="MFS_trans_sf"/>
</dbReference>
<dbReference type="PANTHER" id="PTHR23526:SF2">
    <property type="entry name" value="MAJOR FACILITATOR SUPERFAMILY (MFS) PROFILE DOMAIN-CONTAINING PROTEIN"/>
    <property type="match status" value="1"/>
</dbReference>
<comment type="caution">
    <text evidence="3">The sequence shown here is derived from an EMBL/GenBank/DDBJ whole genome shotgun (WGS) entry which is preliminary data.</text>
</comment>
<comment type="subcellular location">
    <subcellularLocation>
        <location evidence="1">Cell membrane</location>
        <topology evidence="1">Multi-pass membrane protein</topology>
    </subcellularLocation>
</comment>
<keyword evidence="2" id="KW-0812">Transmembrane</keyword>
<reference evidence="3 4" key="1">
    <citation type="submission" date="2023-03" db="EMBL/GenBank/DDBJ databases">
        <title>Bacillus Genome Sequencing.</title>
        <authorList>
            <person name="Dunlap C."/>
        </authorList>
    </citation>
    <scope>NUCLEOTIDE SEQUENCE [LARGE SCALE GENOMIC DNA]</scope>
    <source>
        <strain evidence="3 4">B-59205</strain>
    </source>
</reference>
<dbReference type="SUPFAM" id="SSF103473">
    <property type="entry name" value="MFS general substrate transporter"/>
    <property type="match status" value="1"/>
</dbReference>
<dbReference type="EMBL" id="JARSFG010000037">
    <property type="protein sequence ID" value="MEC1180624.1"/>
    <property type="molecule type" value="Genomic_DNA"/>
</dbReference>
<feature type="transmembrane region" description="Helical" evidence="2">
    <location>
        <begin position="216"/>
        <end position="237"/>
    </location>
</feature>
<proteinExistence type="predicted"/>
<feature type="transmembrane region" description="Helical" evidence="2">
    <location>
        <begin position="142"/>
        <end position="161"/>
    </location>
</feature>
<sequence length="400" mass="45446">MRTYNEKMSIYHGMVSTLTVNTTANYIPIFSMAILGATNYQVGLISSIPPLVTLLMTIPAAILLNKAVEQKKLVAFSVLTARLVFMLLIFIAYIPQSIASWALLALIALMSIPNTLANMGWQALIGNIIEDRRRGQFFSDRNRLLAIIGLISTLTIGIIMRDATNSIFAYQLLFSMAFCFGLLEVYFLLKHEEGEPVQKKERNRAMNWAIFKDTNYVRFLFVALLFNFGWQMAWGLFNIYNVRYAEATIFWISMFSAANMLAQIFSFPLWRKWSEKYGNMRVFVWVAFGMAVAPFAMALSTNLVYLTLMSVQSGLFVSGTILILFNLLLENSPKENRTYCITSYNVLLAIIAFIAPQIGIWLLETYTMTVAMNISTVVRLAGAFGFLYVWMKNRKIAVLR</sequence>
<evidence type="ECO:0000256" key="2">
    <source>
        <dbReference type="SAM" id="Phobius"/>
    </source>
</evidence>
<dbReference type="Proteomes" id="UP001344888">
    <property type="component" value="Unassembled WGS sequence"/>
</dbReference>
<feature type="transmembrane region" description="Helical" evidence="2">
    <location>
        <begin position="369"/>
        <end position="390"/>
    </location>
</feature>
<feature type="transmembrane region" description="Helical" evidence="2">
    <location>
        <begin position="167"/>
        <end position="189"/>
    </location>
</feature>
<feature type="transmembrane region" description="Helical" evidence="2">
    <location>
        <begin position="282"/>
        <end position="305"/>
    </location>
</feature>
<feature type="transmembrane region" description="Helical" evidence="2">
    <location>
        <begin position="42"/>
        <end position="64"/>
    </location>
</feature>
<feature type="transmembrane region" description="Helical" evidence="2">
    <location>
        <begin position="311"/>
        <end position="329"/>
    </location>
</feature>
<feature type="transmembrane region" description="Helical" evidence="2">
    <location>
        <begin position="249"/>
        <end position="270"/>
    </location>
</feature>
<evidence type="ECO:0000313" key="4">
    <source>
        <dbReference type="Proteomes" id="UP001344888"/>
    </source>
</evidence>
<dbReference type="GO" id="GO:0022857">
    <property type="term" value="F:transmembrane transporter activity"/>
    <property type="evidence" value="ECO:0007669"/>
    <property type="project" value="InterPro"/>
</dbReference>
<accession>A0AAW9NXU7</accession>
<gene>
    <name evidence="3" type="ORF">P9B03_19355</name>
</gene>
<dbReference type="Gene3D" id="1.20.1250.20">
    <property type="entry name" value="MFS general substrate transporter like domains"/>
    <property type="match status" value="2"/>
</dbReference>
<keyword evidence="4" id="KW-1185">Reference proteome</keyword>
<organism evidence="3 4">
    <name type="scientific">Metasolibacillus meyeri</name>
    <dbReference type="NCBI Taxonomy" id="1071052"/>
    <lineage>
        <taxon>Bacteria</taxon>
        <taxon>Bacillati</taxon>
        <taxon>Bacillota</taxon>
        <taxon>Bacilli</taxon>
        <taxon>Bacillales</taxon>
        <taxon>Caryophanaceae</taxon>
        <taxon>Metasolibacillus</taxon>
    </lineage>
</organism>
<keyword evidence="2" id="KW-1133">Transmembrane helix</keyword>
<dbReference type="PANTHER" id="PTHR23526">
    <property type="entry name" value="INTEGRAL MEMBRANE TRANSPORT PROTEIN-RELATED"/>
    <property type="match status" value="1"/>
</dbReference>
<protein>
    <submittedName>
        <fullName evidence="3">MFS transporter</fullName>
    </submittedName>
</protein>